<evidence type="ECO:0000256" key="6">
    <source>
        <dbReference type="RuleBase" id="RU000320"/>
    </source>
</evidence>
<evidence type="ECO:0000256" key="3">
    <source>
        <dbReference type="ARBA" id="ARBA00022989"/>
    </source>
</evidence>
<dbReference type="PANTHER" id="PTHR22773">
    <property type="entry name" value="NADH DEHYDROGENASE"/>
    <property type="match status" value="1"/>
</dbReference>
<comment type="function">
    <text evidence="5">NDH-1 shuttles electrons from NADH, via FMN and iron-sulfur (Fe-S) centers, to quinones in the respiratory chain. The immediate electron acceptor for the enzyme in this species is believed to be a menaquinone. Couples the redox reaction to proton translocation (for every two electrons transferred, four hydrogen ions are translocated across the cytoplasmic membrane), and thus conserves the redox energy in a proton gradient.</text>
</comment>
<keyword evidence="4 5" id="KW-0472">Membrane</keyword>
<keyword evidence="2 5" id="KW-0812">Transmembrane</keyword>
<keyword evidence="3 5" id="KW-1133">Transmembrane helix</keyword>
<feature type="domain" description="NADH:quinone oxidoreductase/Mrp antiporter transmembrane" evidence="7">
    <location>
        <begin position="165"/>
        <end position="467"/>
    </location>
</feature>
<dbReference type="GO" id="GO:0042773">
    <property type="term" value="P:ATP synthesis coupled electron transport"/>
    <property type="evidence" value="ECO:0007669"/>
    <property type="project" value="InterPro"/>
</dbReference>
<keyword evidence="9" id="KW-1185">Reference proteome</keyword>
<organism evidence="8 9">
    <name type="scientific">Stackebrandtia albiflava</name>
    <dbReference type="NCBI Taxonomy" id="406432"/>
    <lineage>
        <taxon>Bacteria</taxon>
        <taxon>Bacillati</taxon>
        <taxon>Actinomycetota</taxon>
        <taxon>Actinomycetes</taxon>
        <taxon>Glycomycetales</taxon>
        <taxon>Glycomycetaceae</taxon>
        <taxon>Stackebrandtia</taxon>
    </lineage>
</organism>
<evidence type="ECO:0000256" key="4">
    <source>
        <dbReference type="ARBA" id="ARBA00023136"/>
    </source>
</evidence>
<keyword evidence="5" id="KW-0813">Transport</keyword>
<dbReference type="NCBIfam" id="TIGR01770">
    <property type="entry name" value="NDH_I_N"/>
    <property type="match status" value="1"/>
</dbReference>
<feature type="transmembrane region" description="Helical" evidence="5">
    <location>
        <begin position="48"/>
        <end position="68"/>
    </location>
</feature>
<dbReference type="GO" id="GO:0048038">
    <property type="term" value="F:quinone binding"/>
    <property type="evidence" value="ECO:0007669"/>
    <property type="project" value="UniProtKB-KW"/>
</dbReference>
<comment type="subunit">
    <text evidence="5">NDH-1 is composed of 14 different subunits. Subunits NuoA, H, J, K, L, M, N constitute the membrane sector of the complex.</text>
</comment>
<keyword evidence="5" id="KW-1003">Cell membrane</keyword>
<feature type="transmembrane region" description="Helical" evidence="5">
    <location>
        <begin position="282"/>
        <end position="302"/>
    </location>
</feature>
<feature type="transmembrane region" description="Helical" evidence="5">
    <location>
        <begin position="148"/>
        <end position="165"/>
    </location>
</feature>
<dbReference type="Proteomes" id="UP000321617">
    <property type="component" value="Unassembled WGS sequence"/>
</dbReference>
<dbReference type="GO" id="GO:0012505">
    <property type="term" value="C:endomembrane system"/>
    <property type="evidence" value="ECO:0007669"/>
    <property type="project" value="UniProtKB-SubCell"/>
</dbReference>
<comment type="subcellular location">
    <subcellularLocation>
        <location evidence="5">Cell membrane</location>
        <topology evidence="5">Multi-pass membrane protein</topology>
    </subcellularLocation>
    <subcellularLocation>
        <location evidence="1">Endomembrane system</location>
        <topology evidence="1">Multi-pass membrane protein</topology>
    </subcellularLocation>
    <subcellularLocation>
        <location evidence="6">Membrane</location>
        <topology evidence="6">Multi-pass membrane protein</topology>
    </subcellularLocation>
</comment>
<proteinExistence type="inferred from homology"/>
<dbReference type="InterPro" id="IPR001750">
    <property type="entry name" value="ND/Mrp_TM"/>
</dbReference>
<accession>A0A562UXY1</accession>
<evidence type="ECO:0000259" key="7">
    <source>
        <dbReference type="Pfam" id="PF00361"/>
    </source>
</evidence>
<keyword evidence="5" id="KW-0520">NAD</keyword>
<feature type="transmembrane region" description="Helical" evidence="5">
    <location>
        <begin position="322"/>
        <end position="342"/>
    </location>
</feature>
<comment type="caution">
    <text evidence="8">The sequence shown here is derived from an EMBL/GenBank/DDBJ whole genome shotgun (WGS) entry which is preliminary data.</text>
</comment>
<evidence type="ECO:0000313" key="9">
    <source>
        <dbReference type="Proteomes" id="UP000321617"/>
    </source>
</evidence>
<feature type="transmembrane region" description="Helical" evidence="5">
    <location>
        <begin position="171"/>
        <end position="191"/>
    </location>
</feature>
<keyword evidence="5" id="KW-0874">Quinone</keyword>
<evidence type="ECO:0000256" key="2">
    <source>
        <dbReference type="ARBA" id="ARBA00022692"/>
    </source>
</evidence>
<evidence type="ECO:0000256" key="5">
    <source>
        <dbReference type="HAMAP-Rule" id="MF_00445"/>
    </source>
</evidence>
<dbReference type="HAMAP" id="MF_00445">
    <property type="entry name" value="NDH1_NuoN_1"/>
    <property type="match status" value="1"/>
</dbReference>
<feature type="transmembrane region" description="Helical" evidence="5">
    <location>
        <begin position="20"/>
        <end position="41"/>
    </location>
</feature>
<dbReference type="EMBL" id="VLLL01000007">
    <property type="protein sequence ID" value="TWJ10443.1"/>
    <property type="molecule type" value="Genomic_DNA"/>
</dbReference>
<comment type="similarity">
    <text evidence="5">Belongs to the complex I subunit 2 family.</text>
</comment>
<feature type="transmembrane region" description="Helical" evidence="5">
    <location>
        <begin position="493"/>
        <end position="515"/>
    </location>
</feature>
<dbReference type="GO" id="GO:0005886">
    <property type="term" value="C:plasma membrane"/>
    <property type="evidence" value="ECO:0007669"/>
    <property type="project" value="UniProtKB-SubCell"/>
</dbReference>
<dbReference type="GO" id="GO:0050136">
    <property type="term" value="F:NADH dehydrogenase (quinone) (non-electrogenic) activity"/>
    <property type="evidence" value="ECO:0007669"/>
    <property type="project" value="UniProtKB-UniRule"/>
</dbReference>
<comment type="catalytic activity">
    <reaction evidence="5">
        <text>a quinone + NADH + 5 H(+)(in) = a quinol + NAD(+) + 4 H(+)(out)</text>
        <dbReference type="Rhea" id="RHEA:57888"/>
        <dbReference type="ChEBI" id="CHEBI:15378"/>
        <dbReference type="ChEBI" id="CHEBI:24646"/>
        <dbReference type="ChEBI" id="CHEBI:57540"/>
        <dbReference type="ChEBI" id="CHEBI:57945"/>
        <dbReference type="ChEBI" id="CHEBI:132124"/>
    </reaction>
</comment>
<dbReference type="AlphaFoldDB" id="A0A562UXY1"/>
<dbReference type="NCBIfam" id="NF004441">
    <property type="entry name" value="PRK05777.1-4"/>
    <property type="match status" value="1"/>
</dbReference>
<dbReference type="InterPro" id="IPR010096">
    <property type="entry name" value="NADH-Q_OxRdtase_suN/2"/>
</dbReference>
<dbReference type="EC" id="7.1.1.-" evidence="5"/>
<feature type="transmembrane region" description="Helical" evidence="5">
    <location>
        <begin position="417"/>
        <end position="437"/>
    </location>
</feature>
<dbReference type="Pfam" id="PF00361">
    <property type="entry name" value="Proton_antipo_M"/>
    <property type="match status" value="1"/>
</dbReference>
<gene>
    <name evidence="5" type="primary">nuoN</name>
    <name evidence="8" type="ORF">LX16_3860</name>
</gene>
<reference evidence="8 9" key="1">
    <citation type="journal article" date="2013" name="Stand. Genomic Sci.">
        <title>Genomic Encyclopedia of Type Strains, Phase I: The one thousand microbial genomes (KMG-I) project.</title>
        <authorList>
            <person name="Kyrpides N.C."/>
            <person name="Woyke T."/>
            <person name="Eisen J.A."/>
            <person name="Garrity G."/>
            <person name="Lilburn T.G."/>
            <person name="Beck B.J."/>
            <person name="Whitman W.B."/>
            <person name="Hugenholtz P."/>
            <person name="Klenk H.P."/>
        </authorList>
    </citation>
    <scope>NUCLEOTIDE SEQUENCE [LARGE SCALE GENOMIC DNA]</scope>
    <source>
        <strain evidence="8 9">DSM 45044</strain>
    </source>
</reference>
<feature type="transmembrane region" description="Helical" evidence="5">
    <location>
        <begin position="245"/>
        <end position="270"/>
    </location>
</feature>
<feature type="transmembrane region" description="Helical" evidence="5">
    <location>
        <begin position="88"/>
        <end position="113"/>
    </location>
</feature>
<evidence type="ECO:0000313" key="8">
    <source>
        <dbReference type="EMBL" id="TWJ10443.1"/>
    </source>
</evidence>
<keyword evidence="5" id="KW-1278">Translocase</keyword>
<dbReference type="GO" id="GO:0008137">
    <property type="term" value="F:NADH dehydrogenase (ubiquinone) activity"/>
    <property type="evidence" value="ECO:0007669"/>
    <property type="project" value="InterPro"/>
</dbReference>
<name>A0A562UXY1_9ACTN</name>
<feature type="transmembrane region" description="Helical" evidence="5">
    <location>
        <begin position="457"/>
        <end position="481"/>
    </location>
</feature>
<feature type="transmembrane region" description="Helical" evidence="5">
    <location>
        <begin position="349"/>
        <end position="369"/>
    </location>
</feature>
<protein>
    <recommendedName>
        <fullName evidence="5">NADH-quinone oxidoreductase subunit N</fullName>
        <ecNumber evidence="5">7.1.1.-</ecNumber>
    </recommendedName>
    <alternativeName>
        <fullName evidence="5">NADH dehydrogenase I subunit N</fullName>
    </alternativeName>
    <alternativeName>
        <fullName evidence="5">NDH-1 subunit N</fullName>
    </alternativeName>
</protein>
<sequence>MTTMVSADTLDISFPEVDYLALAPLLIVFGAACVGILLEAFLPRTRRYSAQLVLSVVGLVAALVTIVMNVGEDRPAFAMSDGSRVDAIVIDGPGLFLMGAIVAMGVIAVLLIAERRVSAGGAFVAHAAVAADSKADAAQARHPGATEVFPLTMFAIGGMMLFCVAGDLLTMFIALEAFSLPLYLLCGLARRRRLLSQEAAMKYFLLGAFASAFFIYGVALLYGYAGSVQLVDINAAIAASGNSQVLLLSGLAMLAVGLLFKAAAVPFHVWTPDVYTGAPTPVTALMAACTKVAAIGGLLRVFNVAFGNSGNPGGPSLAWDWRPILIAIAIATMVIGAILAVTQTDIKRLLAYSSIANAGYLLVGVIALGQALGATLFYLVAYGFTVLAAFAVVTLVRDSQGEATHLSRWAGLAKRSPRFAVIFTLLMLAFAGIPLTSGFAAKFAVFSSALEAGQTSLVIVGVLSSVILAFPYLKVVVLLWLSQPVEDAPAVSMPGFMTGTAVTVGVVFTVLLGLAPQVLLNIVDGAGQFLAK</sequence>
<evidence type="ECO:0000256" key="1">
    <source>
        <dbReference type="ARBA" id="ARBA00004127"/>
    </source>
</evidence>
<feature type="transmembrane region" description="Helical" evidence="5">
    <location>
        <begin position="375"/>
        <end position="396"/>
    </location>
</feature>
<feature type="transmembrane region" description="Helical" evidence="5">
    <location>
        <begin position="203"/>
        <end position="225"/>
    </location>
</feature>